<reference evidence="1 2" key="1">
    <citation type="journal article" date="2022" name="Genome Biol. Evol.">
        <title>The Spruce Budworm Genome: Reconstructing the Evolutionary History of Antifreeze Proteins.</title>
        <authorList>
            <person name="Beliveau C."/>
            <person name="Gagne P."/>
            <person name="Picq S."/>
            <person name="Vernygora O."/>
            <person name="Keeling C.I."/>
            <person name="Pinkney K."/>
            <person name="Doucet D."/>
            <person name="Wen F."/>
            <person name="Johnston J.S."/>
            <person name="Maaroufi H."/>
            <person name="Boyle B."/>
            <person name="Laroche J."/>
            <person name="Dewar K."/>
            <person name="Juretic N."/>
            <person name="Blackburn G."/>
            <person name="Nisole A."/>
            <person name="Brunet B."/>
            <person name="Brandao M."/>
            <person name="Lumley L."/>
            <person name="Duan J."/>
            <person name="Quan G."/>
            <person name="Lucarotti C.J."/>
            <person name="Roe A.D."/>
            <person name="Sperling F.A.H."/>
            <person name="Levesque R.C."/>
            <person name="Cusson M."/>
        </authorList>
    </citation>
    <scope>NUCLEOTIDE SEQUENCE [LARGE SCALE GENOMIC DNA]</scope>
    <source>
        <strain evidence="1">Glfc:IPQL:Cfum</strain>
    </source>
</reference>
<accession>A0ACC0KNB4</accession>
<evidence type="ECO:0000313" key="1">
    <source>
        <dbReference type="EMBL" id="KAI8437536.1"/>
    </source>
</evidence>
<organism evidence="1 2">
    <name type="scientific">Choristoneura fumiferana</name>
    <name type="common">Spruce budworm moth</name>
    <name type="synonym">Archips fumiferana</name>
    <dbReference type="NCBI Taxonomy" id="7141"/>
    <lineage>
        <taxon>Eukaryota</taxon>
        <taxon>Metazoa</taxon>
        <taxon>Ecdysozoa</taxon>
        <taxon>Arthropoda</taxon>
        <taxon>Hexapoda</taxon>
        <taxon>Insecta</taxon>
        <taxon>Pterygota</taxon>
        <taxon>Neoptera</taxon>
        <taxon>Endopterygota</taxon>
        <taxon>Lepidoptera</taxon>
        <taxon>Glossata</taxon>
        <taxon>Ditrysia</taxon>
        <taxon>Tortricoidea</taxon>
        <taxon>Tortricidae</taxon>
        <taxon>Tortricinae</taxon>
        <taxon>Choristoneura</taxon>
    </lineage>
</organism>
<proteinExistence type="predicted"/>
<evidence type="ECO:0000313" key="2">
    <source>
        <dbReference type="Proteomes" id="UP001064048"/>
    </source>
</evidence>
<protein>
    <submittedName>
        <fullName evidence="1">Uncharacterized protein</fullName>
    </submittedName>
</protein>
<dbReference type="EMBL" id="CM046120">
    <property type="protein sequence ID" value="KAI8437536.1"/>
    <property type="molecule type" value="Genomic_DNA"/>
</dbReference>
<dbReference type="Proteomes" id="UP001064048">
    <property type="component" value="Chromosome 20"/>
</dbReference>
<gene>
    <name evidence="1" type="ORF">MSG28_011839</name>
</gene>
<comment type="caution">
    <text evidence="1">The sequence shown here is derived from an EMBL/GenBank/DDBJ whole genome shotgun (WGS) entry which is preliminary data.</text>
</comment>
<sequence length="535" mass="58837">MAVPVRIFSRFKDGLNLKNVRFQCGGGSNPYHQTRKNLALTSETKVIVQGFTGKQGTFHSQQALDYGTKVVGGVSPKKAGTEHLGKPVFATVKEAMAATGANASVLYIPPPAAAAGILEAIEAEVPLIVCITEGVPQHDMVRVKHALLRQSKSRLVGPNCPGIIAPEKCKIGIMPAAVHKKGCIGVVSRSGTLTYEACHQTTLTGLGQTLCVGIGGDPFNGTDFIDCLEVFLNDPETKGIILIGEIGGNAEEMAAEYLIKHNTVMEGLDKPGSVVISLAQELLDEGRLLVTDNYYTSVPLARYLKQHQTDFCGTLRKNRRHLPPEVVNAPLKKGEIAARQNECMTVLKWKDQRDVLVLSTCHDHQMDMSTGFRPVMKPKIVLDYNRGKKGIDIADQLASYNSPVRKTCFWYKKIAADLISIAVVNAVLIYKDLNRNKKMPLLTGHEIIISRLLCIGDAEPSPRPPIQPTLPRRHELTKIPRRNNKIFRKRCVGCYKLMTEQGSTPTEARKKAKQIDTECLICKKPLCLRCYNACH</sequence>
<name>A0ACC0KNB4_CHOFU</name>
<keyword evidence="2" id="KW-1185">Reference proteome</keyword>